<feature type="compositionally biased region" description="Low complexity" evidence="2">
    <location>
        <begin position="736"/>
        <end position="753"/>
    </location>
</feature>
<evidence type="ECO:0000313" key="6">
    <source>
        <dbReference type="EMBL" id="KAF9958746.1"/>
    </source>
</evidence>
<dbReference type="Pfam" id="PF00169">
    <property type="entry name" value="PH"/>
    <property type="match status" value="1"/>
</dbReference>
<feature type="compositionally biased region" description="Basic and acidic residues" evidence="2">
    <location>
        <begin position="66"/>
        <end position="76"/>
    </location>
</feature>
<evidence type="ECO:0000256" key="2">
    <source>
        <dbReference type="SAM" id="MobiDB-lite"/>
    </source>
</evidence>
<protein>
    <submittedName>
        <fullName evidence="6">Uncharacterized protein</fullName>
    </submittedName>
</protein>
<dbReference type="SMART" id="SM00233">
    <property type="entry name" value="PH"/>
    <property type="match status" value="1"/>
</dbReference>
<feature type="compositionally biased region" description="Basic residues" evidence="2">
    <location>
        <begin position="1274"/>
        <end position="1285"/>
    </location>
</feature>
<feature type="region of interest" description="Disordered" evidence="2">
    <location>
        <begin position="311"/>
        <end position="501"/>
    </location>
</feature>
<feature type="compositionally biased region" description="Low complexity" evidence="2">
    <location>
        <begin position="1168"/>
        <end position="1228"/>
    </location>
</feature>
<comment type="caution">
    <text evidence="6">The sequence shown here is derived from an EMBL/GenBank/DDBJ whole genome shotgun (WGS) entry which is preliminary data.</text>
</comment>
<feature type="domain" description="Rho-GAP" evidence="5">
    <location>
        <begin position="1367"/>
        <end position="1556"/>
    </location>
</feature>
<dbReference type="InterPro" id="IPR000198">
    <property type="entry name" value="RhoGAP_dom"/>
</dbReference>
<feature type="compositionally biased region" description="Low complexity" evidence="2">
    <location>
        <begin position="120"/>
        <end position="139"/>
    </location>
</feature>
<feature type="compositionally biased region" description="Polar residues" evidence="2">
    <location>
        <begin position="1235"/>
        <end position="1248"/>
    </location>
</feature>
<dbReference type="GO" id="GO:0005737">
    <property type="term" value="C:cytoplasm"/>
    <property type="evidence" value="ECO:0007669"/>
    <property type="project" value="TreeGrafter"/>
</dbReference>
<dbReference type="InterPro" id="IPR036871">
    <property type="entry name" value="PX_dom_sf"/>
</dbReference>
<name>A0A9P6J476_MORAP</name>
<dbReference type="Proteomes" id="UP000738359">
    <property type="component" value="Unassembled WGS sequence"/>
</dbReference>
<feature type="compositionally biased region" description="Basic and acidic residues" evidence="2">
    <location>
        <begin position="1126"/>
        <end position="1136"/>
    </location>
</feature>
<feature type="compositionally biased region" description="Low complexity" evidence="2">
    <location>
        <begin position="79"/>
        <end position="97"/>
    </location>
</feature>
<feature type="domain" description="PH" evidence="3">
    <location>
        <begin position="911"/>
        <end position="1033"/>
    </location>
</feature>
<dbReference type="SMART" id="SM00324">
    <property type="entry name" value="RhoGAP"/>
    <property type="match status" value="1"/>
</dbReference>
<keyword evidence="1" id="KW-0343">GTPase activation</keyword>
<dbReference type="Gene3D" id="2.30.29.30">
    <property type="entry name" value="Pleckstrin-homology domain (PH domain)/Phosphotyrosine-binding domain (PTB)"/>
    <property type="match status" value="1"/>
</dbReference>
<feature type="compositionally biased region" description="Polar residues" evidence="2">
    <location>
        <begin position="1293"/>
        <end position="1302"/>
    </location>
</feature>
<evidence type="ECO:0000256" key="1">
    <source>
        <dbReference type="ARBA" id="ARBA00022468"/>
    </source>
</evidence>
<feature type="compositionally biased region" description="Low complexity" evidence="2">
    <location>
        <begin position="147"/>
        <end position="163"/>
    </location>
</feature>
<feature type="compositionally biased region" description="Polar residues" evidence="2">
    <location>
        <begin position="105"/>
        <end position="119"/>
    </location>
</feature>
<dbReference type="PROSITE" id="PS50195">
    <property type="entry name" value="PX"/>
    <property type="match status" value="1"/>
</dbReference>
<dbReference type="GO" id="GO:0005096">
    <property type="term" value="F:GTPase activator activity"/>
    <property type="evidence" value="ECO:0007669"/>
    <property type="project" value="UniProtKB-KW"/>
</dbReference>
<accession>A0A9P6J476</accession>
<feature type="compositionally biased region" description="Polar residues" evidence="2">
    <location>
        <begin position="717"/>
        <end position="731"/>
    </location>
</feature>
<feature type="domain" description="PX" evidence="4">
    <location>
        <begin position="775"/>
        <end position="902"/>
    </location>
</feature>
<dbReference type="InterPro" id="IPR001683">
    <property type="entry name" value="PX_dom"/>
</dbReference>
<feature type="compositionally biased region" description="Polar residues" evidence="2">
    <location>
        <begin position="33"/>
        <end position="44"/>
    </location>
</feature>
<dbReference type="InterPro" id="IPR001849">
    <property type="entry name" value="PH_domain"/>
</dbReference>
<evidence type="ECO:0000313" key="7">
    <source>
        <dbReference type="Proteomes" id="UP000738359"/>
    </source>
</evidence>
<feature type="region of interest" description="Disordered" evidence="2">
    <location>
        <begin position="1083"/>
        <end position="1355"/>
    </location>
</feature>
<dbReference type="GO" id="GO:0035091">
    <property type="term" value="F:phosphatidylinositol binding"/>
    <property type="evidence" value="ECO:0007669"/>
    <property type="project" value="InterPro"/>
</dbReference>
<feature type="compositionally biased region" description="Low complexity" evidence="2">
    <location>
        <begin position="200"/>
        <end position="225"/>
    </location>
</feature>
<dbReference type="PROSITE" id="PS50003">
    <property type="entry name" value="PH_DOMAIN"/>
    <property type="match status" value="1"/>
</dbReference>
<dbReference type="Gene3D" id="1.10.555.10">
    <property type="entry name" value="Rho GTPase activation protein"/>
    <property type="match status" value="1"/>
</dbReference>
<dbReference type="Pfam" id="PF00787">
    <property type="entry name" value="PX"/>
    <property type="match status" value="1"/>
</dbReference>
<dbReference type="EMBL" id="JAAAHY010000709">
    <property type="protein sequence ID" value="KAF9958746.1"/>
    <property type="molecule type" value="Genomic_DNA"/>
</dbReference>
<evidence type="ECO:0000259" key="4">
    <source>
        <dbReference type="PROSITE" id="PS50195"/>
    </source>
</evidence>
<feature type="compositionally biased region" description="Polar residues" evidence="2">
    <location>
        <begin position="477"/>
        <end position="488"/>
    </location>
</feature>
<dbReference type="InterPro" id="IPR050729">
    <property type="entry name" value="Rho-GAP"/>
</dbReference>
<dbReference type="OrthoDB" id="185175at2759"/>
<dbReference type="GO" id="GO:0007165">
    <property type="term" value="P:signal transduction"/>
    <property type="evidence" value="ECO:0007669"/>
    <property type="project" value="InterPro"/>
</dbReference>
<feature type="region of interest" description="Disordered" evidence="2">
    <location>
        <begin position="962"/>
        <end position="983"/>
    </location>
</feature>
<keyword evidence="7" id="KW-1185">Reference proteome</keyword>
<sequence length="1582" mass="173749">MSQSMRSDQFQSSPPPQGQGQAPELSMDPAVQQVVSERNGLRSQNDQLWKIIEKQRIIIQNLQKDVAKVTAERDQLRQSAAGVSPPVSAPKSSSSSSLACEQDHMSQTNLESAPSQSNGQSPYSYPQPHQPPHQQYQPQPYQPQPYQPQSYQPQHHQQQPPSSKRAADRRAQDSDTNLESPLAANGERDPELASGFNPNSSFSSTASSSTEHRQQYQTQPRQQNQEHGSSRKNGHGHRAAPPNPLPLTPSSTYDGDYAGGKTELGLEEPSVSTNGFDYNGVNHQPSPQTDDGLAHDSNDPELQHAATATIANATPVQNYSGSQQTPSFAGQQHEQDSRMAAGRYDLNHSADGTTTGPGLARNISGNIAIAPHLMPHLPPRSPRRERKDDQNASPNASDNEEEISRSQQGSRRKGPSGQLLTPTRARGDQGLDQPSPISPSGQFNEQDLQGAYASNGSRGAVRQPNGYDVPSPEFDPSQHSSSAKANQQGPPPGPRRNVSGQIPVIPANLSTLPQELGPSSPSNGANVGSLPGSPIAAIIDQDAEKFRVYMNKLNSPSRKLVSGPISAIVPDGQDHAAALGQAVAMENIQAQIELKSQLMGQVQTQGGRGLNQVQPEEQRNGRPYNGPSQGPPDQRGYPGTNIPANPDSVYSQDDSRVGLNGHQMPLPMEGRERRRQSSLPVMEGYPKIAARSTSHQREEDDASREYAVPQPPKRYDSQPNLDQSNGTMRSPSPTPSGNSSLTNTLANSLSSTGQGKSGPTIHQQAFHMFGENLECVSVLVVGSTIKTNDRGKELLLFLISIGQELQMQDGVYSHKEDDELWRVEKQYSDFVNLDSKLRITQSRNVVNNLPRLPDKNLFTTHAPSKVDARKVALEQYLQQLTSLRIKDTRDLCEFLSTSVVERGARKDGLQVGWKEGYLTKRGKNFGGWKTRFFLLRGPVLEYFDTKDGHHLGSIALSYAQIGRQQSQDRPQEGGENSTDPNSYRHAFLILEPKKGQTVADAKRNPNSVIRHVLCAETDQERDEWVEALLLHVGKEPVETPEPSSERERAGKRMPEIQKVAATPIKDLASVKGNEKLLLNQEAYERQQRSVPPSPSTQHFQQHPIRNGGGAGGMPQSPTTANMGMGIDDRLSAERQSAEGQYANHGGRNNYNQYGDQEGQPGSRAYPPHQQHQQQQQQHHGQQQQQQQYQGQQQQYYQQQQQQQQHQQQQQQQHQQQQQQQQQSPQHQQPPMQLPRNHSTHSLNQNQDDGNFKAPPENQTPTPQLSPAEVAEKKQKSRMTFHWPKKASKEDAPQQASPNNPSPGSKEAAAAAAPPASQDSSRLRNFLGKGGSNNNGSNNSGNSSTTHAPAQASGQAGNLAPVRQVFGVTLEQAIDQARVQPGYELPAVVYRCIEYLNAHKAQLEEGIYRLNGSSAVIKSLKDRFNHDGDVALLASEDYYDIHAVAGLLKLFLRDLPASVLTRELHRDFLQVIELPNRGDRVNELTRLVACLPEANYTLLRALTAHLIDIVENADVNKMTARNVGIVFSPTLGIPAGVFALLMSDFDKIFHTHDGRIMPLENSQHLRGSNLADTSMNSEAMVAV</sequence>
<dbReference type="Gene3D" id="3.30.1520.10">
    <property type="entry name" value="Phox-like domain"/>
    <property type="match status" value="1"/>
</dbReference>
<organism evidence="6 7">
    <name type="scientific">Mortierella alpina</name>
    <name type="common">Oleaginous fungus</name>
    <name type="synonym">Mortierella renispora</name>
    <dbReference type="NCBI Taxonomy" id="64518"/>
    <lineage>
        <taxon>Eukaryota</taxon>
        <taxon>Fungi</taxon>
        <taxon>Fungi incertae sedis</taxon>
        <taxon>Mucoromycota</taxon>
        <taxon>Mortierellomycotina</taxon>
        <taxon>Mortierellomycetes</taxon>
        <taxon>Mortierellales</taxon>
        <taxon>Mortierellaceae</taxon>
        <taxon>Mortierella</taxon>
    </lineage>
</organism>
<dbReference type="InterPro" id="IPR008936">
    <property type="entry name" value="Rho_GTPase_activation_prot"/>
</dbReference>
<dbReference type="PANTHER" id="PTHR23176:SF129">
    <property type="entry name" value="RHO GTPASE ACTIVATING PROTEIN AT 16F, ISOFORM E-RELATED"/>
    <property type="match status" value="1"/>
</dbReference>
<dbReference type="SUPFAM" id="SSF64268">
    <property type="entry name" value="PX domain"/>
    <property type="match status" value="1"/>
</dbReference>
<dbReference type="InterPro" id="IPR011993">
    <property type="entry name" value="PH-like_dom_sf"/>
</dbReference>
<feature type="compositionally biased region" description="Low complexity" evidence="2">
    <location>
        <begin position="1333"/>
        <end position="1343"/>
    </location>
</feature>
<reference evidence="6" key="1">
    <citation type="journal article" date="2020" name="Fungal Divers.">
        <title>Resolving the Mortierellaceae phylogeny through synthesis of multi-gene phylogenetics and phylogenomics.</title>
        <authorList>
            <person name="Vandepol N."/>
            <person name="Liber J."/>
            <person name="Desiro A."/>
            <person name="Na H."/>
            <person name="Kennedy M."/>
            <person name="Barry K."/>
            <person name="Grigoriev I.V."/>
            <person name="Miller A.N."/>
            <person name="O'Donnell K."/>
            <person name="Stajich J.E."/>
            <person name="Bonito G."/>
        </authorList>
    </citation>
    <scope>NUCLEOTIDE SEQUENCE</scope>
    <source>
        <strain evidence="6">CK1249</strain>
    </source>
</reference>
<gene>
    <name evidence="6" type="ORF">BGZ70_009085</name>
</gene>
<dbReference type="SUPFAM" id="SSF50729">
    <property type="entry name" value="PH domain-like"/>
    <property type="match status" value="1"/>
</dbReference>
<dbReference type="Pfam" id="PF00620">
    <property type="entry name" value="RhoGAP"/>
    <property type="match status" value="1"/>
</dbReference>
<feature type="region of interest" description="Disordered" evidence="2">
    <location>
        <begin position="603"/>
        <end position="759"/>
    </location>
</feature>
<dbReference type="SUPFAM" id="SSF48350">
    <property type="entry name" value="GTPase activation domain, GAP"/>
    <property type="match status" value="1"/>
</dbReference>
<feature type="compositionally biased region" description="Polar residues" evidence="2">
    <location>
        <begin position="1344"/>
        <end position="1355"/>
    </location>
</feature>
<dbReference type="PANTHER" id="PTHR23176">
    <property type="entry name" value="RHO/RAC/CDC GTPASE-ACTIVATING PROTEIN"/>
    <property type="match status" value="1"/>
</dbReference>
<feature type="compositionally biased region" description="Polar residues" evidence="2">
    <location>
        <begin position="962"/>
        <end position="981"/>
    </location>
</feature>
<proteinExistence type="predicted"/>
<feature type="compositionally biased region" description="Polar residues" evidence="2">
    <location>
        <begin position="603"/>
        <end position="615"/>
    </location>
</feature>
<feature type="region of interest" description="Disordered" evidence="2">
    <location>
        <begin position="1"/>
        <end position="44"/>
    </location>
</feature>
<feature type="compositionally biased region" description="Polar residues" evidence="2">
    <location>
        <begin position="438"/>
        <end position="457"/>
    </location>
</feature>
<evidence type="ECO:0000259" key="5">
    <source>
        <dbReference type="PROSITE" id="PS50238"/>
    </source>
</evidence>
<feature type="compositionally biased region" description="Polar residues" evidence="2">
    <location>
        <begin position="1"/>
        <end position="10"/>
    </location>
</feature>
<feature type="region of interest" description="Disordered" evidence="2">
    <location>
        <begin position="1035"/>
        <end position="1054"/>
    </location>
</feature>
<feature type="compositionally biased region" description="Polar residues" evidence="2">
    <location>
        <begin position="270"/>
        <end position="289"/>
    </location>
</feature>
<dbReference type="CDD" id="cd06093">
    <property type="entry name" value="PX_domain"/>
    <property type="match status" value="1"/>
</dbReference>
<evidence type="ECO:0000259" key="3">
    <source>
        <dbReference type="PROSITE" id="PS50003"/>
    </source>
</evidence>
<dbReference type="PROSITE" id="PS50238">
    <property type="entry name" value="RHOGAP"/>
    <property type="match status" value="1"/>
</dbReference>
<feature type="compositionally biased region" description="Polar residues" evidence="2">
    <location>
        <begin position="311"/>
        <end position="332"/>
    </location>
</feature>
<feature type="region of interest" description="Disordered" evidence="2">
    <location>
        <begin position="66"/>
        <end position="299"/>
    </location>
</feature>